<accession>A0AAE3HL84</accession>
<proteinExistence type="inferred from homology"/>
<evidence type="ECO:0000313" key="13">
    <source>
        <dbReference type="EMBL" id="MCS3903800.1"/>
    </source>
</evidence>
<evidence type="ECO:0000256" key="10">
    <source>
        <dbReference type="SAM" id="Phobius"/>
    </source>
</evidence>
<dbReference type="GO" id="GO:0006508">
    <property type="term" value="P:proteolysis"/>
    <property type="evidence" value="ECO:0007669"/>
    <property type="project" value="UniProtKB-KW"/>
</dbReference>
<evidence type="ECO:0000256" key="3">
    <source>
        <dbReference type="ARBA" id="ARBA00022475"/>
    </source>
</evidence>
<dbReference type="InterPro" id="IPR013703">
    <property type="entry name" value="Peptidase_S49_N_proteobac"/>
</dbReference>
<evidence type="ECO:0000259" key="11">
    <source>
        <dbReference type="Pfam" id="PF01343"/>
    </source>
</evidence>
<organism evidence="13 14">
    <name type="scientific">Methylohalomonas lacus</name>
    <dbReference type="NCBI Taxonomy" id="398773"/>
    <lineage>
        <taxon>Bacteria</taxon>
        <taxon>Pseudomonadati</taxon>
        <taxon>Pseudomonadota</taxon>
        <taxon>Gammaproteobacteria</taxon>
        <taxon>Methylohalomonadales</taxon>
        <taxon>Methylohalomonadaceae</taxon>
        <taxon>Methylohalomonas</taxon>
    </lineage>
</organism>
<dbReference type="EMBL" id="JANUCT010000012">
    <property type="protein sequence ID" value="MCS3903800.1"/>
    <property type="molecule type" value="Genomic_DNA"/>
</dbReference>
<dbReference type="GO" id="GO:0005886">
    <property type="term" value="C:plasma membrane"/>
    <property type="evidence" value="ECO:0007669"/>
    <property type="project" value="UniProtKB-SubCell"/>
</dbReference>
<evidence type="ECO:0000256" key="2">
    <source>
        <dbReference type="ARBA" id="ARBA00008683"/>
    </source>
</evidence>
<dbReference type="Pfam" id="PF01343">
    <property type="entry name" value="Peptidase_S49"/>
    <property type="match status" value="1"/>
</dbReference>
<dbReference type="Proteomes" id="UP001204445">
    <property type="component" value="Unassembled WGS sequence"/>
</dbReference>
<evidence type="ECO:0000256" key="8">
    <source>
        <dbReference type="ARBA" id="ARBA00022989"/>
    </source>
</evidence>
<keyword evidence="7" id="KW-0720">Serine protease</keyword>
<dbReference type="PANTHER" id="PTHR42987:SF4">
    <property type="entry name" value="PROTEASE SOHB-RELATED"/>
    <property type="match status" value="1"/>
</dbReference>
<gene>
    <name evidence="13" type="ORF">J2T55_001832</name>
</gene>
<comment type="similarity">
    <text evidence="2">Belongs to the peptidase S49 family.</text>
</comment>
<dbReference type="InterPro" id="IPR047272">
    <property type="entry name" value="S49_SppA_C"/>
</dbReference>
<comment type="subcellular location">
    <subcellularLocation>
        <location evidence="1">Cell membrane</location>
    </subcellularLocation>
</comment>
<sequence length="332" mass="37390">MEYLAEFGLFLAKILAVLISAGLVVAAGSLVMMRARMSGEEHLEVKHLNQKYRHMALTLKHAIMPSKRFKKILKASKGEDKQKRKDYDEASGQRVYVVHFNGDLRASEVASLREEISAILQVADNNDEVLVTIESGGGTVHGYGLAASQLRRVRDHGIQLTVAIDKVAASGGYMMACVAHRIIAAPFAIVGSIGVLGQLPNFHRFLKKHDIDYEQISAGEYKRSLTLFGENTDTDRERFREELEQTHELFKTFVKNNRPQLDIDAIATGEHWYGTRALELQLVDRLQTSDDYLAEAAKTADLYQVTYVRKKPLLEKLFGPTLSQIRDYQLLR</sequence>
<name>A0AAE3HL84_9GAMM</name>
<dbReference type="Gene3D" id="3.90.226.10">
    <property type="entry name" value="2-enoyl-CoA Hydratase, Chain A, domain 1"/>
    <property type="match status" value="1"/>
</dbReference>
<reference evidence="13" key="1">
    <citation type="submission" date="2022-08" db="EMBL/GenBank/DDBJ databases">
        <title>Genomic Encyclopedia of Type Strains, Phase III (KMG-III): the genomes of soil and plant-associated and newly described type strains.</title>
        <authorList>
            <person name="Whitman W."/>
        </authorList>
    </citation>
    <scope>NUCLEOTIDE SEQUENCE</scope>
    <source>
        <strain evidence="13">HMT 1</strain>
    </source>
</reference>
<dbReference type="GO" id="GO:0004252">
    <property type="term" value="F:serine-type endopeptidase activity"/>
    <property type="evidence" value="ECO:0007669"/>
    <property type="project" value="InterPro"/>
</dbReference>
<dbReference type="RefSeq" id="WP_259055776.1">
    <property type="nucleotide sequence ID" value="NZ_JANUCT010000012.1"/>
</dbReference>
<dbReference type="Gene3D" id="6.20.330.10">
    <property type="match status" value="1"/>
</dbReference>
<comment type="caution">
    <text evidence="13">The sequence shown here is derived from an EMBL/GenBank/DDBJ whole genome shotgun (WGS) entry which is preliminary data.</text>
</comment>
<dbReference type="InterPro" id="IPR002142">
    <property type="entry name" value="Peptidase_S49"/>
</dbReference>
<dbReference type="CDD" id="cd07023">
    <property type="entry name" value="S49_Sppa_N_C"/>
    <property type="match status" value="1"/>
</dbReference>
<dbReference type="EC" id="3.4.21.-" evidence="13"/>
<dbReference type="PANTHER" id="PTHR42987">
    <property type="entry name" value="PEPTIDASE S49"/>
    <property type="match status" value="1"/>
</dbReference>
<dbReference type="AlphaFoldDB" id="A0AAE3HL84"/>
<evidence type="ECO:0000313" key="14">
    <source>
        <dbReference type="Proteomes" id="UP001204445"/>
    </source>
</evidence>
<feature type="domain" description="Peptidase S49" evidence="11">
    <location>
        <begin position="154"/>
        <end position="302"/>
    </location>
</feature>
<dbReference type="SUPFAM" id="SSF52096">
    <property type="entry name" value="ClpP/crotonase"/>
    <property type="match status" value="1"/>
</dbReference>
<evidence type="ECO:0000259" key="12">
    <source>
        <dbReference type="Pfam" id="PF08496"/>
    </source>
</evidence>
<keyword evidence="6 13" id="KW-0378">Hydrolase</keyword>
<keyword evidence="8 10" id="KW-1133">Transmembrane helix</keyword>
<protein>
    <submittedName>
        <fullName evidence="13">Serine protease SohB</fullName>
        <ecNumber evidence="13">3.4.21.-</ecNumber>
    </submittedName>
</protein>
<keyword evidence="14" id="KW-1185">Reference proteome</keyword>
<evidence type="ECO:0000256" key="7">
    <source>
        <dbReference type="ARBA" id="ARBA00022825"/>
    </source>
</evidence>
<keyword evidence="3" id="KW-1003">Cell membrane</keyword>
<feature type="transmembrane region" description="Helical" evidence="10">
    <location>
        <begin position="12"/>
        <end position="33"/>
    </location>
</feature>
<feature type="domain" description="Peptidase S49 N-terminal proteobacteria" evidence="12">
    <location>
        <begin position="2"/>
        <end position="150"/>
    </location>
</feature>
<dbReference type="NCBIfam" id="NF008745">
    <property type="entry name" value="PRK11778.1"/>
    <property type="match status" value="1"/>
</dbReference>
<keyword evidence="4 13" id="KW-0645">Protease</keyword>
<keyword evidence="9 10" id="KW-0472">Membrane</keyword>
<evidence type="ECO:0000256" key="9">
    <source>
        <dbReference type="ARBA" id="ARBA00023136"/>
    </source>
</evidence>
<keyword evidence="5 10" id="KW-0812">Transmembrane</keyword>
<evidence type="ECO:0000256" key="5">
    <source>
        <dbReference type="ARBA" id="ARBA00022692"/>
    </source>
</evidence>
<evidence type="ECO:0000256" key="1">
    <source>
        <dbReference type="ARBA" id="ARBA00004236"/>
    </source>
</evidence>
<evidence type="ECO:0000256" key="4">
    <source>
        <dbReference type="ARBA" id="ARBA00022670"/>
    </source>
</evidence>
<dbReference type="InterPro" id="IPR029045">
    <property type="entry name" value="ClpP/crotonase-like_dom_sf"/>
</dbReference>
<evidence type="ECO:0000256" key="6">
    <source>
        <dbReference type="ARBA" id="ARBA00022801"/>
    </source>
</evidence>
<dbReference type="Pfam" id="PF08496">
    <property type="entry name" value="Peptidase_S49_N"/>
    <property type="match status" value="1"/>
</dbReference>